<evidence type="ECO:0000313" key="6">
    <source>
        <dbReference type="Proteomes" id="UP000053424"/>
    </source>
</evidence>
<dbReference type="OrthoDB" id="3223806at2759"/>
<proteinExistence type="inferred from homology"/>
<dbReference type="HOGENOM" id="CLU_011935_1_0_1"/>
<dbReference type="InterPro" id="IPR011600">
    <property type="entry name" value="Pept_C14_caspase"/>
</dbReference>
<keyword evidence="3" id="KW-0378">Hydrolase</keyword>
<dbReference type="GO" id="GO:0005737">
    <property type="term" value="C:cytoplasm"/>
    <property type="evidence" value="ECO:0007669"/>
    <property type="project" value="TreeGrafter"/>
</dbReference>
<keyword evidence="6" id="KW-1185">Reference proteome</keyword>
<keyword evidence="2" id="KW-0053">Apoptosis</keyword>
<dbReference type="GO" id="GO:0006508">
    <property type="term" value="P:proteolysis"/>
    <property type="evidence" value="ECO:0007669"/>
    <property type="project" value="InterPro"/>
</dbReference>
<dbReference type="Gene3D" id="3.40.50.1460">
    <property type="match status" value="1"/>
</dbReference>
<feature type="domain" description="Peptidase C14 caspase" evidence="4">
    <location>
        <begin position="40"/>
        <end position="296"/>
    </location>
</feature>
<keyword evidence="3" id="KW-0788">Thiol protease</keyword>
<dbReference type="PANTHER" id="PTHR48104">
    <property type="entry name" value="METACASPASE-4"/>
    <property type="match status" value="1"/>
</dbReference>
<comment type="similarity">
    <text evidence="1">Belongs to the peptidase C14B family.</text>
</comment>
<name>A0A0C2XW57_HEBCY</name>
<dbReference type="EMBL" id="KN831779">
    <property type="protein sequence ID" value="KIM41908.1"/>
    <property type="molecule type" value="Genomic_DNA"/>
</dbReference>
<reference evidence="6" key="2">
    <citation type="submission" date="2015-01" db="EMBL/GenBank/DDBJ databases">
        <title>Evolutionary Origins and Diversification of the Mycorrhizal Mutualists.</title>
        <authorList>
            <consortium name="DOE Joint Genome Institute"/>
            <consortium name="Mycorrhizal Genomics Consortium"/>
            <person name="Kohler A."/>
            <person name="Kuo A."/>
            <person name="Nagy L.G."/>
            <person name="Floudas D."/>
            <person name="Copeland A."/>
            <person name="Barry K.W."/>
            <person name="Cichocki N."/>
            <person name="Veneault-Fourrey C."/>
            <person name="LaButti K."/>
            <person name="Lindquist E.A."/>
            <person name="Lipzen A."/>
            <person name="Lundell T."/>
            <person name="Morin E."/>
            <person name="Murat C."/>
            <person name="Riley R."/>
            <person name="Ohm R."/>
            <person name="Sun H."/>
            <person name="Tunlid A."/>
            <person name="Henrissat B."/>
            <person name="Grigoriev I.V."/>
            <person name="Hibbett D.S."/>
            <person name="Martin F."/>
        </authorList>
    </citation>
    <scope>NUCLEOTIDE SEQUENCE [LARGE SCALE GENOMIC DNA]</scope>
    <source>
        <strain evidence="6">h7</strain>
    </source>
</reference>
<dbReference type="SUPFAM" id="SSF52129">
    <property type="entry name" value="Caspase-like"/>
    <property type="match status" value="1"/>
</dbReference>
<organism evidence="5 6">
    <name type="scientific">Hebeloma cylindrosporum</name>
    <dbReference type="NCBI Taxonomy" id="76867"/>
    <lineage>
        <taxon>Eukaryota</taxon>
        <taxon>Fungi</taxon>
        <taxon>Dikarya</taxon>
        <taxon>Basidiomycota</taxon>
        <taxon>Agaricomycotina</taxon>
        <taxon>Agaricomycetes</taxon>
        <taxon>Agaricomycetidae</taxon>
        <taxon>Agaricales</taxon>
        <taxon>Agaricineae</taxon>
        <taxon>Hymenogastraceae</taxon>
        <taxon>Hebeloma</taxon>
    </lineage>
</organism>
<dbReference type="PANTHER" id="PTHR48104:SF30">
    <property type="entry name" value="METACASPASE-1"/>
    <property type="match status" value="1"/>
</dbReference>
<dbReference type="AlphaFoldDB" id="A0A0C2XW57"/>
<protein>
    <recommendedName>
        <fullName evidence="4">Peptidase C14 caspase domain-containing protein</fullName>
    </recommendedName>
</protein>
<evidence type="ECO:0000259" key="4">
    <source>
        <dbReference type="Pfam" id="PF00656"/>
    </source>
</evidence>
<accession>A0A0C2XW57</accession>
<evidence type="ECO:0000256" key="2">
    <source>
        <dbReference type="ARBA" id="ARBA00022703"/>
    </source>
</evidence>
<reference evidence="5 6" key="1">
    <citation type="submission" date="2014-04" db="EMBL/GenBank/DDBJ databases">
        <authorList>
            <consortium name="DOE Joint Genome Institute"/>
            <person name="Kuo A."/>
            <person name="Gay G."/>
            <person name="Dore J."/>
            <person name="Kohler A."/>
            <person name="Nagy L.G."/>
            <person name="Floudas D."/>
            <person name="Copeland A."/>
            <person name="Barry K.W."/>
            <person name="Cichocki N."/>
            <person name="Veneault-Fourrey C."/>
            <person name="LaButti K."/>
            <person name="Lindquist E.A."/>
            <person name="Lipzen A."/>
            <person name="Lundell T."/>
            <person name="Morin E."/>
            <person name="Murat C."/>
            <person name="Sun H."/>
            <person name="Tunlid A."/>
            <person name="Henrissat B."/>
            <person name="Grigoriev I.V."/>
            <person name="Hibbett D.S."/>
            <person name="Martin F."/>
            <person name="Nordberg H.P."/>
            <person name="Cantor M.N."/>
            <person name="Hua S.X."/>
        </authorList>
    </citation>
    <scope>NUCLEOTIDE SEQUENCE [LARGE SCALE GENOMIC DNA]</scope>
    <source>
        <strain evidence="6">h7</strain>
    </source>
</reference>
<evidence type="ECO:0000256" key="3">
    <source>
        <dbReference type="ARBA" id="ARBA00022807"/>
    </source>
</evidence>
<evidence type="ECO:0000313" key="5">
    <source>
        <dbReference type="EMBL" id="KIM41908.1"/>
    </source>
</evidence>
<dbReference type="InterPro" id="IPR050452">
    <property type="entry name" value="Metacaspase"/>
</dbReference>
<dbReference type="GO" id="GO:0004197">
    <property type="term" value="F:cysteine-type endopeptidase activity"/>
    <property type="evidence" value="ECO:0007669"/>
    <property type="project" value="InterPro"/>
</dbReference>
<dbReference type="GO" id="GO:0006915">
    <property type="term" value="P:apoptotic process"/>
    <property type="evidence" value="ECO:0007669"/>
    <property type="project" value="UniProtKB-KW"/>
</dbReference>
<sequence>MPANPTKPPAPYQDGRKIDEDIANINAVEDRDHCYLPRLFALIIGIDTYQSKQFPSLRGAVRDGKKFQDYLMKGLRVPEDQISTLFNERATRSAIIEAFKDLSKDCRINEGDPIFIFYAGHGGQKTPHPDWKEPNKKIEVIIPYDCTDDSDSLIPHAVFVPSIPDITIAALINQIATEKGNNITVVFDSCHSASGTRSGGGNSSTLVRSALLGDSQLDSNTDRDIWDCHSSGTRPYAGSSRRGLKSHMLISACKSFEKAVEHEGRGKLSVALLNLLDVVSPKKLRYCDILANIEQIPEQSPQCEGDDQTRLLFDGKVDLSGKVYPINLGSTSVEYILEAGAAHGIAIDAEFMVYRDADKMLKLPLGTLVVDELGAFSAKMKPPPASPLISSRPIPPLSALQTKVGTLAKFLFYIPPEDPFYSLYQREAPRSALNLQNIFLAHEPADAHLKIRTSLPSKLLIIELTDTRVTRHGMYVVADQVKPDVENVSWILERAAHYRRELDRDSVEHVITDNDNIGVGFYRLDYSPLRRFGQKENLTRRDENLCDKDKKIIDFVVDEGMPYGVCIQNHTMEDLYVNVFFFDNRDFAISSYYTTHCPSGPHTLESPLKGGGVLPLGYGSGGAETFTYTINQGHDIEVGFLKIYLSTKAFDLSGIAQGSALTQIRGPERWQRPPPSETWDTILIPVIQRRRP</sequence>
<dbReference type="Proteomes" id="UP000053424">
    <property type="component" value="Unassembled WGS sequence"/>
</dbReference>
<evidence type="ECO:0000256" key="1">
    <source>
        <dbReference type="ARBA" id="ARBA00009005"/>
    </source>
</evidence>
<dbReference type="InterPro" id="IPR029030">
    <property type="entry name" value="Caspase-like_dom_sf"/>
</dbReference>
<gene>
    <name evidence="5" type="ORF">M413DRAFT_140654</name>
</gene>
<dbReference type="Pfam" id="PF00656">
    <property type="entry name" value="Peptidase_C14"/>
    <property type="match status" value="1"/>
</dbReference>
<keyword evidence="3" id="KW-0645">Protease</keyword>